<gene>
    <name evidence="2" type="ORF">AVDCRST_MAG38-1674</name>
</gene>
<dbReference type="InterPro" id="IPR011659">
    <property type="entry name" value="WD40"/>
</dbReference>
<proteinExistence type="predicted"/>
<reference evidence="2" key="1">
    <citation type="submission" date="2020-02" db="EMBL/GenBank/DDBJ databases">
        <authorList>
            <person name="Meier V. D."/>
        </authorList>
    </citation>
    <scope>NUCLEOTIDE SEQUENCE</scope>
    <source>
        <strain evidence="2">AVDCRST_MAG38</strain>
    </source>
</reference>
<evidence type="ECO:0000313" key="2">
    <source>
        <dbReference type="EMBL" id="CAA9476056.1"/>
    </source>
</evidence>
<dbReference type="Gene3D" id="2.120.10.30">
    <property type="entry name" value="TolB, C-terminal domain"/>
    <property type="match status" value="2"/>
</dbReference>
<dbReference type="Pfam" id="PF07676">
    <property type="entry name" value="PD40"/>
    <property type="match status" value="1"/>
</dbReference>
<name>A0A6J4RL31_9ACTN</name>
<keyword evidence="1" id="KW-0812">Transmembrane</keyword>
<accession>A0A6J4RL31</accession>
<feature type="transmembrane region" description="Helical" evidence="1">
    <location>
        <begin position="46"/>
        <end position="68"/>
    </location>
</feature>
<dbReference type="AlphaFoldDB" id="A0A6J4RL31"/>
<dbReference type="InterPro" id="IPR011042">
    <property type="entry name" value="6-blade_b-propeller_TolB-like"/>
</dbReference>
<organism evidence="2">
    <name type="scientific">uncultured Solirubrobacteraceae bacterium</name>
    <dbReference type="NCBI Taxonomy" id="1162706"/>
    <lineage>
        <taxon>Bacteria</taxon>
        <taxon>Bacillati</taxon>
        <taxon>Actinomycetota</taxon>
        <taxon>Thermoleophilia</taxon>
        <taxon>Solirubrobacterales</taxon>
        <taxon>Solirubrobacteraceae</taxon>
        <taxon>environmental samples</taxon>
    </lineage>
</organism>
<evidence type="ECO:0000256" key="1">
    <source>
        <dbReference type="SAM" id="Phobius"/>
    </source>
</evidence>
<keyword evidence="1" id="KW-0472">Membrane</keyword>
<dbReference type="SUPFAM" id="SSF82171">
    <property type="entry name" value="DPP6 N-terminal domain-like"/>
    <property type="match status" value="1"/>
</dbReference>
<sequence>MSEDELREALARAAPVDPAVRERALRVVESAFAEARPQPRRARPSWPSVLVAAALLALAGVGAATAAAPQAGVSRWVRDVLGVGPPGIEPTLVRIPGGGRLLATAGPDLWSISPDGSRRRLGRYSGAAWSPRGRFVIAWRSGMLTAIDPRGAVRWSLVRREPISSARWSPDDGFRIAYVAGGALRIVNGDGTGDRRYAPVHRRVAPAWRPDGHHVLAYVDRRRRIDVVLVDEGRRLWRSPPLGRVVQLAWSADGRRLAALAPRRLLVFDADGRRRARRDLPGAMTARAAAWAPRGRRIAVVGDGPGSARSEVAISGGDAPARSLFSGPGRLGRPAWSPEGRRLLVSWPAADQWLFFHGRGLRRLTAVAGMTRQLPAGTGGGDFPWALDWCCRRPQ</sequence>
<protein>
    <recommendedName>
        <fullName evidence="3">TolB protein, periplasmic protein involved in the tonb-independent uptake of group A colicins</fullName>
    </recommendedName>
</protein>
<evidence type="ECO:0008006" key="3">
    <source>
        <dbReference type="Google" id="ProtNLM"/>
    </source>
</evidence>
<keyword evidence="1" id="KW-1133">Transmembrane helix</keyword>
<dbReference type="EMBL" id="CADCVJ010000140">
    <property type="protein sequence ID" value="CAA9476056.1"/>
    <property type="molecule type" value="Genomic_DNA"/>
</dbReference>